<reference evidence="3" key="1">
    <citation type="submission" date="2024-02" db="UniProtKB">
        <authorList>
            <consortium name="WormBaseParasite"/>
        </authorList>
    </citation>
    <scope>IDENTIFICATION</scope>
</reference>
<dbReference type="Gene3D" id="2.40.100.10">
    <property type="entry name" value="Cyclophilin-like"/>
    <property type="match status" value="1"/>
</dbReference>
<dbReference type="PROSITE" id="PS50072">
    <property type="entry name" value="CSA_PPIASE_2"/>
    <property type="match status" value="1"/>
</dbReference>
<proteinExistence type="predicted"/>
<name>A0AAF3ERE2_9BILA</name>
<dbReference type="GO" id="GO:0003755">
    <property type="term" value="F:peptidyl-prolyl cis-trans isomerase activity"/>
    <property type="evidence" value="ECO:0007669"/>
    <property type="project" value="InterPro"/>
</dbReference>
<sequence length="211" mass="23287">MGLTLGVLHEALVTYHNKSDEEADLCQVAYCEMHPMVYFDVGTKYGIPFGRVIVELHQNAQPKLVEHFLQLCIGISRGSRTKSLSYRNARICSLDAKQKTLLVGNVENGRATFVPSSLGGVEVMADPQRTALRAFKGGSLVLLPFSFDSNRFSSLFYFYLGDEREINDGLVVGKIVEGHSLLSNLISDYSSPAGNLLKKKGELRIVNCGRL</sequence>
<dbReference type="WBParaSite" id="MBELARI_LOCUS16230">
    <property type="protein sequence ID" value="MBELARI_LOCUS16230"/>
    <property type="gene ID" value="MBELARI_LOCUS16230"/>
</dbReference>
<evidence type="ECO:0000259" key="1">
    <source>
        <dbReference type="PROSITE" id="PS50072"/>
    </source>
</evidence>
<evidence type="ECO:0000313" key="2">
    <source>
        <dbReference type="Proteomes" id="UP000887575"/>
    </source>
</evidence>
<accession>A0AAF3ERE2</accession>
<keyword evidence="2" id="KW-1185">Reference proteome</keyword>
<dbReference type="SUPFAM" id="SSF50891">
    <property type="entry name" value="Cyclophilin-like"/>
    <property type="match status" value="1"/>
</dbReference>
<dbReference type="Proteomes" id="UP000887575">
    <property type="component" value="Unassembled WGS sequence"/>
</dbReference>
<dbReference type="InterPro" id="IPR002130">
    <property type="entry name" value="Cyclophilin-type_PPIase_dom"/>
</dbReference>
<evidence type="ECO:0000313" key="3">
    <source>
        <dbReference type="WBParaSite" id="MBELARI_LOCUS16230"/>
    </source>
</evidence>
<organism evidence="2 3">
    <name type="scientific">Mesorhabditis belari</name>
    <dbReference type="NCBI Taxonomy" id="2138241"/>
    <lineage>
        <taxon>Eukaryota</taxon>
        <taxon>Metazoa</taxon>
        <taxon>Ecdysozoa</taxon>
        <taxon>Nematoda</taxon>
        <taxon>Chromadorea</taxon>
        <taxon>Rhabditida</taxon>
        <taxon>Rhabditina</taxon>
        <taxon>Rhabditomorpha</taxon>
        <taxon>Rhabditoidea</taxon>
        <taxon>Rhabditidae</taxon>
        <taxon>Mesorhabditinae</taxon>
        <taxon>Mesorhabditis</taxon>
    </lineage>
</organism>
<protein>
    <recommendedName>
        <fullName evidence="1">PPIase cyclophilin-type domain-containing protein</fullName>
    </recommendedName>
</protein>
<feature type="domain" description="PPIase cyclophilin-type" evidence="1">
    <location>
        <begin position="48"/>
        <end position="210"/>
    </location>
</feature>
<dbReference type="AlphaFoldDB" id="A0AAF3ERE2"/>
<dbReference type="InterPro" id="IPR029000">
    <property type="entry name" value="Cyclophilin-like_dom_sf"/>
</dbReference>
<dbReference type="Pfam" id="PF00160">
    <property type="entry name" value="Pro_isomerase"/>
    <property type="match status" value="1"/>
</dbReference>